<dbReference type="EMBL" id="JAACQH010000111">
    <property type="protein sequence ID" value="NCS91831.1"/>
    <property type="molecule type" value="Genomic_DNA"/>
</dbReference>
<protein>
    <recommendedName>
        <fullName evidence="1">Cation efflux protein cytoplasmic domain-containing protein</fullName>
    </recommendedName>
</protein>
<dbReference type="InterPro" id="IPR036837">
    <property type="entry name" value="Cation_efflux_CTD_sf"/>
</dbReference>
<evidence type="ECO:0000313" key="3">
    <source>
        <dbReference type="EMBL" id="NCS91831.1"/>
    </source>
</evidence>
<feature type="domain" description="Cation efflux protein cytoplasmic" evidence="1">
    <location>
        <begin position="2"/>
        <end position="70"/>
    </location>
</feature>
<reference evidence="2" key="1">
    <citation type="submission" date="2019-11" db="EMBL/GenBank/DDBJ databases">
        <title>Lipid analysis of CO2-rich subsurface aquifers suggests an autotrophy-based deep biosphere with lysolipids enriched in CPR bacteria.</title>
        <authorList>
            <person name="Probst A.J."/>
            <person name="Elling F.J."/>
            <person name="Castelle C.J."/>
            <person name="Zhu Q."/>
            <person name="Elvert M."/>
            <person name="Birarda G."/>
            <person name="Holman H.-Y."/>
            <person name="Lane K.R."/>
            <person name="Ladd B."/>
            <person name="Ryan M.C."/>
            <person name="Woyke T."/>
            <person name="Hinrichs K.-U."/>
            <person name="Banfield J.F."/>
        </authorList>
    </citation>
    <scope>NUCLEOTIDE SEQUENCE</scope>
    <source>
        <strain evidence="2">CG_2015-01_33_1645</strain>
        <strain evidence="3">CG_2015-04_33_537</strain>
    </source>
</reference>
<evidence type="ECO:0000259" key="1">
    <source>
        <dbReference type="Pfam" id="PF16916"/>
    </source>
</evidence>
<gene>
    <name evidence="3" type="ORF">GW779_05455</name>
    <name evidence="2" type="ORF">GW910_05230</name>
</gene>
<dbReference type="Pfam" id="PF16916">
    <property type="entry name" value="ZT_dimer"/>
    <property type="match status" value="1"/>
</dbReference>
<dbReference type="Proteomes" id="UP000768163">
    <property type="component" value="Unassembled WGS sequence"/>
</dbReference>
<name>A0A8J8CJU8_9ARCH</name>
<dbReference type="AlphaFoldDB" id="A0A8J8CJU8"/>
<accession>A0A8J8CJU8</accession>
<dbReference type="Gene3D" id="3.30.70.1350">
    <property type="entry name" value="Cation efflux protein, cytoplasmic domain"/>
    <property type="match status" value="1"/>
</dbReference>
<proteinExistence type="predicted"/>
<organism evidence="2 4">
    <name type="scientific">Candidatus Altarchaeum hamiconexum</name>
    <dbReference type="NCBI Taxonomy" id="1803513"/>
    <lineage>
        <taxon>Archaea</taxon>
        <taxon>Candidatus Altarchaeota</taxon>
        <taxon>Candidatus Altiarchaeia</taxon>
        <taxon>Candidatus Altarchaeales</taxon>
        <taxon>Candidatus Altarchaeaceae</taxon>
        <taxon>Candidatus Altarchaeum</taxon>
    </lineage>
</organism>
<dbReference type="Proteomes" id="UP000738826">
    <property type="component" value="Unassembled WGS sequence"/>
</dbReference>
<dbReference type="InterPro" id="IPR027470">
    <property type="entry name" value="Cation_efflux_CTD"/>
</dbReference>
<comment type="caution">
    <text evidence="2">The sequence shown here is derived from an EMBL/GenBank/DDBJ whole genome shotgun (WGS) entry which is preliminary data.</text>
</comment>
<sequence length="84" mass="10074">MAILDSHREKFIDYHKLRTRSSGAEKYIDFLIVFPMQMSIEESHNIAEHIKRDIIKKIRKINVIFHIEPCNWKCEICENKGRCN</sequence>
<dbReference type="EMBL" id="JAACVF010000144">
    <property type="protein sequence ID" value="NCN65444.1"/>
    <property type="molecule type" value="Genomic_DNA"/>
</dbReference>
<evidence type="ECO:0000313" key="4">
    <source>
        <dbReference type="Proteomes" id="UP000768163"/>
    </source>
</evidence>
<dbReference type="SUPFAM" id="SSF160240">
    <property type="entry name" value="Cation efflux protein cytoplasmic domain-like"/>
    <property type="match status" value="1"/>
</dbReference>
<evidence type="ECO:0000313" key="2">
    <source>
        <dbReference type="EMBL" id="NCN65444.1"/>
    </source>
</evidence>